<dbReference type="EMBL" id="JACGWJ010000026">
    <property type="protein sequence ID" value="KAL0312324.1"/>
    <property type="molecule type" value="Genomic_DNA"/>
</dbReference>
<dbReference type="InterPro" id="IPR046960">
    <property type="entry name" value="PPR_At4g14850-like_plant"/>
</dbReference>
<organism evidence="2">
    <name type="scientific">Sesamum radiatum</name>
    <name type="common">Black benniseed</name>
    <dbReference type="NCBI Taxonomy" id="300843"/>
    <lineage>
        <taxon>Eukaryota</taxon>
        <taxon>Viridiplantae</taxon>
        <taxon>Streptophyta</taxon>
        <taxon>Embryophyta</taxon>
        <taxon>Tracheophyta</taxon>
        <taxon>Spermatophyta</taxon>
        <taxon>Magnoliopsida</taxon>
        <taxon>eudicotyledons</taxon>
        <taxon>Gunneridae</taxon>
        <taxon>Pentapetalae</taxon>
        <taxon>asterids</taxon>
        <taxon>lamiids</taxon>
        <taxon>Lamiales</taxon>
        <taxon>Pedaliaceae</taxon>
        <taxon>Sesamum</taxon>
    </lineage>
</organism>
<dbReference type="InterPro" id="IPR046848">
    <property type="entry name" value="E_motif"/>
</dbReference>
<reference evidence="2" key="2">
    <citation type="journal article" date="2024" name="Plant">
        <title>Genomic evolution and insights into agronomic trait innovations of Sesamum species.</title>
        <authorList>
            <person name="Miao H."/>
            <person name="Wang L."/>
            <person name="Qu L."/>
            <person name="Liu H."/>
            <person name="Sun Y."/>
            <person name="Le M."/>
            <person name="Wang Q."/>
            <person name="Wei S."/>
            <person name="Zheng Y."/>
            <person name="Lin W."/>
            <person name="Duan Y."/>
            <person name="Cao H."/>
            <person name="Xiong S."/>
            <person name="Wang X."/>
            <person name="Wei L."/>
            <person name="Li C."/>
            <person name="Ma Q."/>
            <person name="Ju M."/>
            <person name="Zhao R."/>
            <person name="Li G."/>
            <person name="Mu C."/>
            <person name="Tian Q."/>
            <person name="Mei H."/>
            <person name="Zhang T."/>
            <person name="Gao T."/>
            <person name="Zhang H."/>
        </authorList>
    </citation>
    <scope>NUCLEOTIDE SEQUENCE</scope>
    <source>
        <strain evidence="2">G02</strain>
    </source>
</reference>
<dbReference type="PANTHER" id="PTHR47926:SF347">
    <property type="entry name" value="PENTATRICOPEPTIDE REPEAT-CONTAINING PROTEIN"/>
    <property type="match status" value="1"/>
</dbReference>
<dbReference type="GO" id="GO:0003723">
    <property type="term" value="F:RNA binding"/>
    <property type="evidence" value="ECO:0007669"/>
    <property type="project" value="InterPro"/>
</dbReference>
<dbReference type="PANTHER" id="PTHR47926">
    <property type="entry name" value="PENTATRICOPEPTIDE REPEAT-CONTAINING PROTEIN"/>
    <property type="match status" value="1"/>
</dbReference>
<comment type="caution">
    <text evidence="2">The sequence shown here is derived from an EMBL/GenBank/DDBJ whole genome shotgun (WGS) entry which is preliminary data.</text>
</comment>
<name>A0AAW2L145_SESRA</name>
<protein>
    <submittedName>
        <fullName evidence="2">Pentatricopeptide repeat-containing protein</fullName>
    </submittedName>
</protein>
<dbReference type="Pfam" id="PF20431">
    <property type="entry name" value="E_motif"/>
    <property type="match status" value="1"/>
</dbReference>
<dbReference type="InterPro" id="IPR011990">
    <property type="entry name" value="TPR-like_helical_dom_sf"/>
</dbReference>
<dbReference type="Gene3D" id="1.25.40.10">
    <property type="entry name" value="Tetratricopeptide repeat domain"/>
    <property type="match status" value="1"/>
</dbReference>
<dbReference type="NCBIfam" id="TIGR00756">
    <property type="entry name" value="PPR"/>
    <property type="match status" value="1"/>
</dbReference>
<dbReference type="InterPro" id="IPR002885">
    <property type="entry name" value="PPR_rpt"/>
</dbReference>
<sequence length="100" mass="11184">MTNEGQMLFDRMRTEFGIDPNLEHYACLVDMLGRAGRIEEALKVVKKWSLVGGHCLILVLHGYVSLAEVIAKLLFEIEPSNPGNYVMLSNIYANEDVGQS</sequence>
<evidence type="ECO:0000313" key="2">
    <source>
        <dbReference type="EMBL" id="KAL0312324.1"/>
    </source>
</evidence>
<accession>A0AAW2L145</accession>
<dbReference type="GO" id="GO:0009451">
    <property type="term" value="P:RNA modification"/>
    <property type="evidence" value="ECO:0007669"/>
    <property type="project" value="InterPro"/>
</dbReference>
<proteinExistence type="predicted"/>
<evidence type="ECO:0000256" key="1">
    <source>
        <dbReference type="ARBA" id="ARBA00022737"/>
    </source>
</evidence>
<reference evidence="2" key="1">
    <citation type="submission" date="2020-06" db="EMBL/GenBank/DDBJ databases">
        <authorList>
            <person name="Li T."/>
            <person name="Hu X."/>
            <person name="Zhang T."/>
            <person name="Song X."/>
            <person name="Zhang H."/>
            <person name="Dai N."/>
            <person name="Sheng W."/>
            <person name="Hou X."/>
            <person name="Wei L."/>
        </authorList>
    </citation>
    <scope>NUCLEOTIDE SEQUENCE</scope>
    <source>
        <strain evidence="2">G02</strain>
        <tissue evidence="2">Leaf</tissue>
    </source>
</reference>
<keyword evidence="1" id="KW-0677">Repeat</keyword>
<dbReference type="Pfam" id="PF12854">
    <property type="entry name" value="PPR_1"/>
    <property type="match status" value="1"/>
</dbReference>
<dbReference type="AlphaFoldDB" id="A0AAW2L145"/>
<gene>
    <name evidence="2" type="ORF">Sradi_5631700</name>
</gene>